<dbReference type="Pfam" id="PF23753">
    <property type="entry name" value="TPR_WDR11"/>
    <property type="match status" value="1"/>
</dbReference>
<dbReference type="InterPro" id="IPR057853">
    <property type="entry name" value="Beta-prop_WDR11_2nd"/>
</dbReference>
<dbReference type="InterPro" id="IPR036322">
    <property type="entry name" value="WD40_repeat_dom_sf"/>
</dbReference>
<reference evidence="19" key="1">
    <citation type="submission" date="2021-01" db="EMBL/GenBank/DDBJ databases">
        <authorList>
            <person name="Zahm M."/>
            <person name="Roques C."/>
            <person name="Cabau C."/>
            <person name="Klopp C."/>
            <person name="Donnadieu C."/>
            <person name="Jouanno E."/>
            <person name="Lampietro C."/>
            <person name="Louis A."/>
            <person name="Herpin A."/>
            <person name="Echchiki A."/>
            <person name="Berthelot C."/>
            <person name="Parey E."/>
            <person name="Roest-Crollius H."/>
            <person name="Braasch I."/>
            <person name="Postlethwait J."/>
            <person name="Bobe J."/>
            <person name="Montfort J."/>
            <person name="Bouchez O."/>
            <person name="Begum T."/>
            <person name="Mejri S."/>
            <person name="Adams A."/>
            <person name="Chen W.-J."/>
            <person name="Guiguen Y."/>
        </authorList>
    </citation>
    <scope>NUCLEOTIDE SEQUENCE</scope>
    <source>
        <tissue evidence="19">Blood</tissue>
    </source>
</reference>
<evidence type="ECO:0000256" key="10">
    <source>
        <dbReference type="ARBA" id="ARBA00023034"/>
    </source>
</evidence>
<keyword evidence="11" id="KW-0206">Cytoskeleton</keyword>
<keyword evidence="8" id="KW-0853">WD repeat</keyword>
<keyword evidence="7" id="KW-0597">Phosphoprotein</keyword>
<protein>
    <recommendedName>
        <fullName evidence="15">WD repeat-containing protein 11</fullName>
    </recommendedName>
</protein>
<evidence type="ECO:0000256" key="13">
    <source>
        <dbReference type="ARBA" id="ARBA00023273"/>
    </source>
</evidence>
<keyword evidence="10" id="KW-0333">Golgi apparatus</keyword>
<dbReference type="InterPro" id="IPR001680">
    <property type="entry name" value="WD40_rpt"/>
</dbReference>
<dbReference type="GO" id="GO:0005634">
    <property type="term" value="C:nucleus"/>
    <property type="evidence" value="ECO:0007669"/>
    <property type="project" value="UniProtKB-SubCell"/>
</dbReference>
<evidence type="ECO:0000256" key="3">
    <source>
        <dbReference type="ARBA" id="ARBA00004430"/>
    </source>
</evidence>
<dbReference type="OrthoDB" id="1291858at2759"/>
<dbReference type="InterPro" id="IPR057852">
    <property type="entry name" value="Beta-prop_WDR11_1st"/>
</dbReference>
<dbReference type="EMBL" id="JAERUA010000010">
    <property type="protein sequence ID" value="KAI1894532.1"/>
    <property type="molecule type" value="Genomic_DNA"/>
</dbReference>
<evidence type="ECO:0000256" key="4">
    <source>
        <dbReference type="ARBA" id="ARBA00004541"/>
    </source>
</evidence>
<comment type="subcellular location">
    <subcellularLocation>
        <location evidence="3">Cytoplasm</location>
        <location evidence="3">Cytoskeleton</location>
        <location evidence="3">Cilium axoneme</location>
    </subcellularLocation>
    <subcellularLocation>
        <location evidence="1">Cytoplasm</location>
        <location evidence="1">Cytoskeleton</location>
        <location evidence="1">Cilium basal body</location>
    </subcellularLocation>
    <subcellularLocation>
        <location evidence="4">Cytoplasmic vesicle</location>
    </subcellularLocation>
    <subcellularLocation>
        <location evidence="5">Golgi apparatus</location>
        <location evidence="5">trans-Golgi network</location>
    </subcellularLocation>
    <subcellularLocation>
        <location evidence="2">Nucleus</location>
    </subcellularLocation>
</comment>
<evidence type="ECO:0000256" key="5">
    <source>
        <dbReference type="ARBA" id="ARBA00004601"/>
    </source>
</evidence>
<evidence type="ECO:0000256" key="1">
    <source>
        <dbReference type="ARBA" id="ARBA00004120"/>
    </source>
</evidence>
<keyword evidence="12" id="KW-0539">Nucleus</keyword>
<dbReference type="PANTHER" id="PTHR14593">
    <property type="entry name" value="WD REPEAT-CONTAINING PROTEIN 11"/>
    <property type="match status" value="1"/>
</dbReference>
<evidence type="ECO:0000256" key="9">
    <source>
        <dbReference type="ARBA" id="ARBA00022737"/>
    </source>
</evidence>
<evidence type="ECO:0000259" key="17">
    <source>
        <dbReference type="Pfam" id="PF23752"/>
    </source>
</evidence>
<evidence type="ECO:0000256" key="8">
    <source>
        <dbReference type="ARBA" id="ARBA00022574"/>
    </source>
</evidence>
<feature type="domain" description="WDR11 TPR" evidence="18">
    <location>
        <begin position="990"/>
        <end position="1161"/>
    </location>
</feature>
<keyword evidence="9" id="KW-0677">Repeat</keyword>
<dbReference type="Gene3D" id="2.130.10.10">
    <property type="entry name" value="YVTN repeat-like/Quinoprotein amine dehydrogenase"/>
    <property type="match status" value="3"/>
</dbReference>
<feature type="non-terminal residue" evidence="19">
    <location>
        <position position="1201"/>
    </location>
</feature>
<dbReference type="Proteomes" id="UP000829720">
    <property type="component" value="Unassembled WGS sequence"/>
</dbReference>
<dbReference type="GO" id="GO:0060271">
    <property type="term" value="P:cilium assembly"/>
    <property type="evidence" value="ECO:0007669"/>
    <property type="project" value="UniProtKB-ARBA"/>
</dbReference>
<dbReference type="PANTHER" id="PTHR14593:SF5">
    <property type="entry name" value="WD REPEAT-CONTAINING PROTEIN 11"/>
    <property type="match status" value="1"/>
</dbReference>
<dbReference type="SMART" id="SM00320">
    <property type="entry name" value="WD40"/>
    <property type="match status" value="6"/>
</dbReference>
<dbReference type="AlphaFoldDB" id="A0A8T3DEB5"/>
<evidence type="ECO:0000256" key="15">
    <source>
        <dbReference type="ARBA" id="ARBA00070583"/>
    </source>
</evidence>
<keyword evidence="13" id="KW-0966">Cell projection</keyword>
<evidence type="ECO:0000313" key="19">
    <source>
        <dbReference type="EMBL" id="KAI1894532.1"/>
    </source>
</evidence>
<evidence type="ECO:0000313" key="20">
    <source>
        <dbReference type="Proteomes" id="UP000829720"/>
    </source>
</evidence>
<proteinExistence type="predicted"/>
<feature type="domain" description="WDR11 second beta-propeller" evidence="17">
    <location>
        <begin position="481"/>
        <end position="821"/>
    </location>
</feature>
<evidence type="ECO:0000256" key="7">
    <source>
        <dbReference type="ARBA" id="ARBA00022553"/>
    </source>
</evidence>
<comment type="caution">
    <text evidence="19">The sequence shown here is derived from an EMBL/GenBank/DDBJ whole genome shotgun (WGS) entry which is preliminary data.</text>
</comment>
<evidence type="ECO:0000259" key="18">
    <source>
        <dbReference type="Pfam" id="PF23753"/>
    </source>
</evidence>
<dbReference type="SUPFAM" id="SSF50978">
    <property type="entry name" value="WD40 repeat-like"/>
    <property type="match status" value="1"/>
</dbReference>
<feature type="domain" description="WDR11 first beta-propeller" evidence="16">
    <location>
        <begin position="22"/>
        <end position="313"/>
    </location>
</feature>
<dbReference type="InterPro" id="IPR015943">
    <property type="entry name" value="WD40/YVTN_repeat-like_dom_sf"/>
</dbReference>
<evidence type="ECO:0000256" key="12">
    <source>
        <dbReference type="ARBA" id="ARBA00023242"/>
    </source>
</evidence>
<dbReference type="GO" id="GO:0048513">
    <property type="term" value="P:animal organ development"/>
    <property type="evidence" value="ECO:0007669"/>
    <property type="project" value="UniProtKB-ARBA"/>
</dbReference>
<sequence length="1201" mass="132783">MIPYTVNIKLAARTLTGTLNLQNKTAVDWGWQGLIAQGCHSSILIIDPKTAQTIQVLERHKANVVKVKWSRENYHHSLSAPYSLRLASADAVGKIIVWDVVSGTAHCEIQEHAKPIQDMEWLWTQDASRDLLLAVHPPNYIVLWNGDTGTKLWKKSYAENILSFSFDPFDPCNLALLTSEGIVFITDFSHSKPPGSGGKKVYIASPHASPAHNKPAAPTGAKKALNKVKVLITNEKPSAEAVTLNDCLQLSYLPSKRNHMLLLYPREILILDLELSQTVGVVAIERSGVPFIQVVPCAQRDALYCLHENGCITLRLCRSTSASADESDPEQSAQELVYDLRSQCDAIRVTKTVRPYRVVICPVNENSAALVVSDGRVMLWELKAHAAKPTVNPSSGLSPLYSPGSFCGTPLGQNQKKIADLSLNTMIGQSLVSGSEPACLPGYQEVQLKFLLTGLLSGLPLPPFALRMCPPLTTKNINHYQPLLAVGTSNGSVLVYNLTGGLLHKELSVHSCEVRGIEWISLTSFLSFATSAPNNMGLVRNELQHVDLPTGRCFAFRGERGNDEPAIEMIKVSHLKQYLVVVFRDKPLELWDVRTGTLLREMAKNFPTVTALEWSPSHNLKSLKKKQLAAREAMARQTVSDAEQSSVESSVISLLQDAESKAELSQGISAREHFVFTDTDGQVYHITVEGNTVKDGARIPPDGSMGSIACIAWKGDTLVLGDVDGNLNFWDLKARLSRGIPTHRGWVKKLRFAPGKGNQKLLVMYTDGAEVWDTKEVQMVSSIRVGRNVTHRILDIDWCTSDKVVLASEDGCIRVLEMAMKSASYRMDEQDLTEPVWCPYLLPPRASLTLKAFLMLQPWSGTFTMDITQIDYTEKDEIKGLIQEQLNSLSNDVRSVLQDPELNQLQRCLLLSRLFGDESDLQFWTVAAHYLQSFSQARQLCVPVPEGQGEPDTAQGGPAGHLDICHDTLCESAYFQRFQLERVHLQEVKRSSYEHTKKCADQLLLLGQTDRAVQLLLETSAENSSYYCDSLKACLVTTITSSGPSQSTIKLVATNMIANGKLAEGVQLLCLIDKAADACRYLQTYGEWNRAAWLAKVRLNPAEASDVLKRWAEHLFSPQVNQKSKGILVLLSLGCFLKVGEMLHSMRQFDRAALFIEACLKYGVMEANDSTNKLIGAAFSDYARLLRSMGLTEGAALWASR</sequence>
<evidence type="ECO:0000256" key="14">
    <source>
        <dbReference type="ARBA" id="ARBA00023329"/>
    </source>
</evidence>
<dbReference type="InterPro" id="IPR039694">
    <property type="entry name" value="WDR11"/>
</dbReference>
<evidence type="ECO:0000259" key="16">
    <source>
        <dbReference type="Pfam" id="PF23751"/>
    </source>
</evidence>
<gene>
    <name evidence="19" type="ORF">AGOR_G00116760</name>
</gene>
<keyword evidence="6" id="KW-0963">Cytoplasm</keyword>
<evidence type="ECO:0000256" key="2">
    <source>
        <dbReference type="ARBA" id="ARBA00004123"/>
    </source>
</evidence>
<dbReference type="Pfam" id="PF23751">
    <property type="entry name" value="Beta-prop_WDR11_1st"/>
    <property type="match status" value="1"/>
</dbReference>
<dbReference type="InterPro" id="IPR057854">
    <property type="entry name" value="TPR_WDR11"/>
</dbReference>
<keyword evidence="20" id="KW-1185">Reference proteome</keyword>
<dbReference type="FunFam" id="2.130.10.10:FF:000204">
    <property type="entry name" value="WD repeat domain 11"/>
    <property type="match status" value="1"/>
</dbReference>
<evidence type="ECO:0000256" key="11">
    <source>
        <dbReference type="ARBA" id="ARBA00023212"/>
    </source>
</evidence>
<dbReference type="GO" id="GO:0005794">
    <property type="term" value="C:Golgi apparatus"/>
    <property type="evidence" value="ECO:0007669"/>
    <property type="project" value="UniProtKB-SubCell"/>
</dbReference>
<dbReference type="SUPFAM" id="SSF69322">
    <property type="entry name" value="Tricorn protease domain 2"/>
    <property type="match status" value="1"/>
</dbReference>
<dbReference type="GO" id="GO:0005930">
    <property type="term" value="C:axoneme"/>
    <property type="evidence" value="ECO:0007669"/>
    <property type="project" value="UniProtKB-SubCell"/>
</dbReference>
<accession>A0A8T3DEB5</accession>
<dbReference type="GO" id="GO:0031410">
    <property type="term" value="C:cytoplasmic vesicle"/>
    <property type="evidence" value="ECO:0007669"/>
    <property type="project" value="UniProtKB-SubCell"/>
</dbReference>
<dbReference type="FunFam" id="2.130.10.10:FF:000296">
    <property type="entry name" value="WD repeat domain 11"/>
    <property type="match status" value="1"/>
</dbReference>
<dbReference type="Pfam" id="PF23752">
    <property type="entry name" value="Beta-prop_WDR11_2nd"/>
    <property type="match status" value="1"/>
</dbReference>
<name>A0A8T3DEB5_9TELE</name>
<evidence type="ECO:0000256" key="6">
    <source>
        <dbReference type="ARBA" id="ARBA00022490"/>
    </source>
</evidence>
<dbReference type="FunFam" id="2.130.10.10:FF:000309">
    <property type="entry name" value="WD repeat domain 11"/>
    <property type="match status" value="1"/>
</dbReference>
<organism evidence="19 20">
    <name type="scientific">Albula goreensis</name>
    <dbReference type="NCBI Taxonomy" id="1534307"/>
    <lineage>
        <taxon>Eukaryota</taxon>
        <taxon>Metazoa</taxon>
        <taxon>Chordata</taxon>
        <taxon>Craniata</taxon>
        <taxon>Vertebrata</taxon>
        <taxon>Euteleostomi</taxon>
        <taxon>Actinopterygii</taxon>
        <taxon>Neopterygii</taxon>
        <taxon>Teleostei</taxon>
        <taxon>Albuliformes</taxon>
        <taxon>Albulidae</taxon>
        <taxon>Albula</taxon>
    </lineage>
</organism>
<keyword evidence="14" id="KW-0968">Cytoplasmic vesicle</keyword>